<proteinExistence type="predicted"/>
<reference evidence="1 2" key="1">
    <citation type="journal article" date="2018" name="Proc. R. Soc. B">
        <title>A non-coding region near Follistatin controls head colour polymorphism in the Gouldian finch.</title>
        <authorList>
            <person name="Toomey M.B."/>
            <person name="Marques C.I."/>
            <person name="Andrade P."/>
            <person name="Araujo P.M."/>
            <person name="Sabatino S."/>
            <person name="Gazda M.A."/>
            <person name="Afonso S."/>
            <person name="Lopes R.J."/>
            <person name="Corbo J.C."/>
            <person name="Carneiro M."/>
        </authorList>
    </citation>
    <scope>NUCLEOTIDE SEQUENCE [LARGE SCALE GENOMIC DNA]</scope>
    <source>
        <strain evidence="1">Red01</strain>
        <tissue evidence="1">Muscle</tissue>
    </source>
</reference>
<dbReference type="EMBL" id="QUSF01000038">
    <property type="protein sequence ID" value="RLV98683.1"/>
    <property type="molecule type" value="Genomic_DNA"/>
</dbReference>
<dbReference type="Proteomes" id="UP000276834">
    <property type="component" value="Unassembled WGS sequence"/>
</dbReference>
<name>A0A3L8S910_CHLGU</name>
<comment type="caution">
    <text evidence="1">The sequence shown here is derived from an EMBL/GenBank/DDBJ whole genome shotgun (WGS) entry which is preliminary data.</text>
</comment>
<evidence type="ECO:0000313" key="1">
    <source>
        <dbReference type="EMBL" id="RLV98683.1"/>
    </source>
</evidence>
<evidence type="ECO:0000313" key="2">
    <source>
        <dbReference type="Proteomes" id="UP000276834"/>
    </source>
</evidence>
<organism evidence="1 2">
    <name type="scientific">Chloebia gouldiae</name>
    <name type="common">Gouldian finch</name>
    <name type="synonym">Erythrura gouldiae</name>
    <dbReference type="NCBI Taxonomy" id="44316"/>
    <lineage>
        <taxon>Eukaryota</taxon>
        <taxon>Metazoa</taxon>
        <taxon>Chordata</taxon>
        <taxon>Craniata</taxon>
        <taxon>Vertebrata</taxon>
        <taxon>Euteleostomi</taxon>
        <taxon>Archelosauria</taxon>
        <taxon>Archosauria</taxon>
        <taxon>Dinosauria</taxon>
        <taxon>Saurischia</taxon>
        <taxon>Theropoda</taxon>
        <taxon>Coelurosauria</taxon>
        <taxon>Aves</taxon>
        <taxon>Neognathae</taxon>
        <taxon>Neoaves</taxon>
        <taxon>Telluraves</taxon>
        <taxon>Australaves</taxon>
        <taxon>Passeriformes</taxon>
        <taxon>Passeroidea</taxon>
        <taxon>Passeridae</taxon>
        <taxon>Chloebia</taxon>
    </lineage>
</organism>
<gene>
    <name evidence="1" type="ORF">DV515_00010554</name>
</gene>
<accession>A0A3L8S910</accession>
<keyword evidence="2" id="KW-1185">Reference proteome</keyword>
<protein>
    <submittedName>
        <fullName evidence="1">Uncharacterized protein</fullName>
    </submittedName>
</protein>
<sequence length="114" mass="12859">MVFSEDLHCNAYQILGREVIQMAKKEENEGVPSSLYPLLKLSPKFVATNFRMMKDLVYELILENRATKNTSLNCKCNMQLCEIPCVTEAPPAHKALANTLQRGSSVHKNIYSPT</sequence>
<dbReference type="AlphaFoldDB" id="A0A3L8S910"/>